<dbReference type="GO" id="GO:0016051">
    <property type="term" value="P:carbohydrate biosynthetic process"/>
    <property type="evidence" value="ECO:0007669"/>
    <property type="project" value="InterPro"/>
</dbReference>
<dbReference type="Proteomes" id="UP000075809">
    <property type="component" value="Unassembled WGS sequence"/>
</dbReference>
<evidence type="ECO:0000256" key="5">
    <source>
        <dbReference type="ARBA" id="ARBA00022989"/>
    </source>
</evidence>
<evidence type="ECO:0000256" key="10">
    <source>
        <dbReference type="SAM" id="SignalP"/>
    </source>
</evidence>
<evidence type="ECO:0000256" key="8">
    <source>
        <dbReference type="ARBA" id="ARBA00023180"/>
    </source>
</evidence>
<dbReference type="GO" id="GO:0000139">
    <property type="term" value="C:Golgi membrane"/>
    <property type="evidence" value="ECO:0007669"/>
    <property type="project" value="UniProtKB-SubCell"/>
</dbReference>
<name>A0A151XJX1_9HYME</name>
<organism evidence="11 12">
    <name type="scientific">Mycetomoellerius zeteki</name>
    <dbReference type="NCBI Taxonomy" id="64791"/>
    <lineage>
        <taxon>Eukaryota</taxon>
        <taxon>Metazoa</taxon>
        <taxon>Ecdysozoa</taxon>
        <taxon>Arthropoda</taxon>
        <taxon>Hexapoda</taxon>
        <taxon>Insecta</taxon>
        <taxon>Pterygota</taxon>
        <taxon>Neoptera</taxon>
        <taxon>Endopterygota</taxon>
        <taxon>Hymenoptera</taxon>
        <taxon>Apocrita</taxon>
        <taxon>Aculeata</taxon>
        <taxon>Formicoidea</taxon>
        <taxon>Formicidae</taxon>
        <taxon>Myrmicinae</taxon>
        <taxon>Mycetomoellerius</taxon>
    </lineage>
</organism>
<keyword evidence="8 9" id="KW-0325">Glycoprotein</keyword>
<evidence type="ECO:0000256" key="2">
    <source>
        <dbReference type="ARBA" id="ARBA00006339"/>
    </source>
</evidence>
<evidence type="ECO:0000256" key="9">
    <source>
        <dbReference type="RuleBase" id="RU364020"/>
    </source>
</evidence>
<evidence type="ECO:0000256" key="6">
    <source>
        <dbReference type="ARBA" id="ARBA00023034"/>
    </source>
</evidence>
<evidence type="ECO:0000256" key="3">
    <source>
        <dbReference type="ARBA" id="ARBA00022679"/>
    </source>
</evidence>
<protein>
    <recommendedName>
        <fullName evidence="9">Carbohydrate sulfotransferase</fullName>
        <ecNumber evidence="9">2.8.2.-</ecNumber>
    </recommendedName>
</protein>
<sequence length="328" mass="38852">RQVTVIESVAILATIMTLLILVNLAHTETNIEPAASLRYASPKYASVARAVAPGIMPRAPMSRNQMEDVRRELDRRRWWVARMCETIDTKKSHTDATLMNMIIDTEHNVSWCPIYKAASSTWMNYFAVLKGTLTDATIDLVRRNLTQVSDIVRDINKTYEKMSKTKKFLIVRHPLERLLSAYRDKLEHMQNREYYYKRFGRRIVLKYRQSGNTTRLEPTFAEFLQFIVSEKYFDEHWVPYYRTCEPCMVNYDYILKFETLDRDQNFFIQDANLNGYLYETNYLRNINPLGTTTRKTLDEYIKGISRSLLDEVYKIYENDYKLFNYSSI</sequence>
<keyword evidence="12" id="KW-1185">Reference proteome</keyword>
<feature type="chain" id="PRO_5007591982" description="Carbohydrate sulfotransferase" evidence="10">
    <location>
        <begin position="28"/>
        <end position="328"/>
    </location>
</feature>
<dbReference type="AlphaFoldDB" id="A0A151XJX1"/>
<accession>A0A151XJX1</accession>
<dbReference type="EC" id="2.8.2.-" evidence="9"/>
<feature type="signal peptide" evidence="10">
    <location>
        <begin position="1"/>
        <end position="27"/>
    </location>
</feature>
<keyword evidence="4" id="KW-0812">Transmembrane</keyword>
<keyword evidence="3 9" id="KW-0808">Transferase</keyword>
<dbReference type="PANTHER" id="PTHR12137">
    <property type="entry name" value="CARBOHYDRATE SULFOTRANSFERASE"/>
    <property type="match status" value="1"/>
</dbReference>
<evidence type="ECO:0000313" key="11">
    <source>
        <dbReference type="EMBL" id="KYQ60578.1"/>
    </source>
</evidence>
<dbReference type="InterPro" id="IPR005331">
    <property type="entry name" value="Sulfotransferase"/>
</dbReference>
<dbReference type="InterPro" id="IPR018011">
    <property type="entry name" value="Carb_sulfotrans_8-10"/>
</dbReference>
<evidence type="ECO:0000313" key="12">
    <source>
        <dbReference type="Proteomes" id="UP000075809"/>
    </source>
</evidence>
<feature type="non-terminal residue" evidence="11">
    <location>
        <position position="1"/>
    </location>
</feature>
<dbReference type="GO" id="GO:0008146">
    <property type="term" value="F:sulfotransferase activity"/>
    <property type="evidence" value="ECO:0007669"/>
    <property type="project" value="InterPro"/>
</dbReference>
<reference evidence="11 12" key="1">
    <citation type="submission" date="2015-09" db="EMBL/GenBank/DDBJ databases">
        <title>Trachymyrmex zeteki WGS genome.</title>
        <authorList>
            <person name="Nygaard S."/>
            <person name="Hu H."/>
            <person name="Boomsma J."/>
            <person name="Zhang G."/>
        </authorList>
    </citation>
    <scope>NUCLEOTIDE SEQUENCE [LARGE SCALE GENOMIC DNA]</scope>
    <source>
        <strain evidence="11">Tzet28-1</strain>
        <tissue evidence="11">Whole body</tissue>
    </source>
</reference>
<dbReference type="STRING" id="64791.A0A151XJX1"/>
<keyword evidence="9" id="KW-0735">Signal-anchor</keyword>
<keyword evidence="5" id="KW-1133">Transmembrane helix</keyword>
<keyword evidence="10" id="KW-0732">Signal</keyword>
<proteinExistence type="inferred from homology"/>
<dbReference type="PANTHER" id="PTHR12137:SF63">
    <property type="entry name" value="CARBOHYDRATE SULFOTRANSFERASE"/>
    <property type="match status" value="1"/>
</dbReference>
<dbReference type="EMBL" id="KQ982060">
    <property type="protein sequence ID" value="KYQ60578.1"/>
    <property type="molecule type" value="Genomic_DNA"/>
</dbReference>
<evidence type="ECO:0000256" key="7">
    <source>
        <dbReference type="ARBA" id="ARBA00023136"/>
    </source>
</evidence>
<keyword evidence="9" id="KW-0119">Carbohydrate metabolism</keyword>
<gene>
    <name evidence="11" type="ORF">ALC60_00369</name>
</gene>
<keyword evidence="6 9" id="KW-0333">Golgi apparatus</keyword>
<comment type="subcellular location">
    <subcellularLocation>
        <location evidence="1 9">Golgi apparatus membrane</location>
        <topology evidence="1 9">Single-pass type II membrane protein</topology>
    </subcellularLocation>
</comment>
<evidence type="ECO:0000256" key="1">
    <source>
        <dbReference type="ARBA" id="ARBA00004323"/>
    </source>
</evidence>
<evidence type="ECO:0000256" key="4">
    <source>
        <dbReference type="ARBA" id="ARBA00022692"/>
    </source>
</evidence>
<dbReference type="Pfam" id="PF03567">
    <property type="entry name" value="Sulfotransfer_2"/>
    <property type="match status" value="1"/>
</dbReference>
<comment type="similarity">
    <text evidence="2 9">Belongs to the sulfotransferase 2 family.</text>
</comment>
<keyword evidence="7" id="KW-0472">Membrane</keyword>